<evidence type="ECO:0000313" key="6">
    <source>
        <dbReference type="EMBL" id="BAX80179.1"/>
    </source>
</evidence>
<dbReference type="RefSeq" id="WP_096429046.1">
    <property type="nucleotide sequence ID" value="NZ_AP018042.1"/>
</dbReference>
<dbReference type="GO" id="GO:0006457">
    <property type="term" value="P:protein folding"/>
    <property type="evidence" value="ECO:0007669"/>
    <property type="project" value="InterPro"/>
</dbReference>
<dbReference type="AlphaFoldDB" id="A0A1Y1CIG8"/>
<dbReference type="Proteomes" id="UP000218267">
    <property type="component" value="Chromosome"/>
</dbReference>
<dbReference type="Gene3D" id="2.40.100.10">
    <property type="entry name" value="Cyclophilin-like"/>
    <property type="match status" value="2"/>
</dbReference>
<evidence type="ECO:0000256" key="1">
    <source>
        <dbReference type="ARBA" id="ARBA00007365"/>
    </source>
</evidence>
<evidence type="ECO:0000256" key="2">
    <source>
        <dbReference type="ARBA" id="ARBA00023110"/>
    </source>
</evidence>
<dbReference type="PROSITE" id="PS00170">
    <property type="entry name" value="CSA_PPIASE_1"/>
    <property type="match status" value="1"/>
</dbReference>
<comment type="function">
    <text evidence="4">PPIases accelerate the folding of proteins. It catalyzes the cis-trans isomerization of proline imidic peptide bonds in oligopeptides.</text>
</comment>
<comment type="catalytic activity">
    <reaction evidence="4">
        <text>[protein]-peptidylproline (omega=180) = [protein]-peptidylproline (omega=0)</text>
        <dbReference type="Rhea" id="RHEA:16237"/>
        <dbReference type="Rhea" id="RHEA-COMP:10747"/>
        <dbReference type="Rhea" id="RHEA-COMP:10748"/>
        <dbReference type="ChEBI" id="CHEBI:83833"/>
        <dbReference type="ChEBI" id="CHEBI:83834"/>
        <dbReference type="EC" id="5.2.1.8"/>
    </reaction>
</comment>
<evidence type="ECO:0000313" key="7">
    <source>
        <dbReference type="Proteomes" id="UP000218267"/>
    </source>
</evidence>
<keyword evidence="3 4" id="KW-0413">Isomerase</keyword>
<evidence type="ECO:0000256" key="4">
    <source>
        <dbReference type="RuleBase" id="RU363019"/>
    </source>
</evidence>
<comment type="similarity">
    <text evidence="1 4">Belongs to the cyclophilin-type PPIase family.</text>
</comment>
<dbReference type="PROSITE" id="PS51257">
    <property type="entry name" value="PROKAR_LIPOPROTEIN"/>
    <property type="match status" value="1"/>
</dbReference>
<dbReference type="PANTHER" id="PTHR45625:SF4">
    <property type="entry name" value="PEPTIDYLPROLYL ISOMERASE DOMAIN AND WD REPEAT-CONTAINING PROTEIN 1"/>
    <property type="match status" value="1"/>
</dbReference>
<dbReference type="CDD" id="cd00317">
    <property type="entry name" value="cyclophilin"/>
    <property type="match status" value="1"/>
</dbReference>
<dbReference type="PROSITE" id="PS50072">
    <property type="entry name" value="CSA_PPIASE_2"/>
    <property type="match status" value="1"/>
</dbReference>
<name>A0A1Y1CIG8_9BACT</name>
<evidence type="ECO:0000259" key="5">
    <source>
        <dbReference type="PROSITE" id="PS50072"/>
    </source>
</evidence>
<gene>
    <name evidence="6" type="ORF">ALGA_1805</name>
</gene>
<dbReference type="InterPro" id="IPR020892">
    <property type="entry name" value="Cyclophilin-type_PPIase_CS"/>
</dbReference>
<accession>A0A1Y1CIG8</accession>
<dbReference type="PANTHER" id="PTHR45625">
    <property type="entry name" value="PEPTIDYL-PROLYL CIS-TRANS ISOMERASE-RELATED"/>
    <property type="match status" value="1"/>
</dbReference>
<dbReference type="InterPro" id="IPR044666">
    <property type="entry name" value="Cyclophilin_A-like"/>
</dbReference>
<dbReference type="EMBL" id="AP018042">
    <property type="protein sequence ID" value="BAX80179.1"/>
    <property type="molecule type" value="Genomic_DNA"/>
</dbReference>
<sequence>MKNLIYIFIVFLFISCQKKLELGKKDRVVEVETEYGNLKIRLYDETPVHRDNFVKLTHDKFFDGTLFHRVIDGFMIQGGDPDSKSAKSGERLGEGGPGYQIPAEIKNGLFHKRGVLAAAREGDDVNPEKKSAGSQFYIVQGKVYTVGELDTLQTKLNGKLRSSIFKKVQMEKAEFLSKCQMEGELEKLTEAIDHIKFEVDSMFNLEKIVLSKQQIEAYTTVGGIPHLDGNYTVFGEVIEGMDLIDSIARVEKDDFDRPLKDISMKIKILK</sequence>
<dbReference type="InterPro" id="IPR029000">
    <property type="entry name" value="Cyclophilin-like_dom_sf"/>
</dbReference>
<keyword evidence="2 4" id="KW-0697">Rotamase</keyword>
<organism evidence="6 7">
    <name type="scientific">Labilibaculum antarcticum</name>
    <dbReference type="NCBI Taxonomy" id="1717717"/>
    <lineage>
        <taxon>Bacteria</taxon>
        <taxon>Pseudomonadati</taxon>
        <taxon>Bacteroidota</taxon>
        <taxon>Bacteroidia</taxon>
        <taxon>Marinilabiliales</taxon>
        <taxon>Marinifilaceae</taxon>
        <taxon>Labilibaculum</taxon>
    </lineage>
</organism>
<dbReference type="OrthoDB" id="9807797at2"/>
<dbReference type="EC" id="5.2.1.8" evidence="4"/>
<feature type="domain" description="PPIase cyclophilin-type" evidence="5">
    <location>
        <begin position="32"/>
        <end position="264"/>
    </location>
</feature>
<dbReference type="GO" id="GO:0003755">
    <property type="term" value="F:peptidyl-prolyl cis-trans isomerase activity"/>
    <property type="evidence" value="ECO:0007669"/>
    <property type="project" value="UniProtKB-UniRule"/>
</dbReference>
<dbReference type="KEGG" id="mbas:ALGA_1805"/>
<keyword evidence="7" id="KW-1185">Reference proteome</keyword>
<dbReference type="SUPFAM" id="SSF50891">
    <property type="entry name" value="Cyclophilin-like"/>
    <property type="match status" value="2"/>
</dbReference>
<proteinExistence type="inferred from homology"/>
<dbReference type="InterPro" id="IPR002130">
    <property type="entry name" value="Cyclophilin-type_PPIase_dom"/>
</dbReference>
<dbReference type="PRINTS" id="PR00153">
    <property type="entry name" value="CSAPPISMRASE"/>
</dbReference>
<reference evidence="6 7" key="1">
    <citation type="journal article" date="2018" name="Mar. Genomics">
        <title>Complete genome sequence of Marinifilaceae bacterium strain SPP2, isolated from the Antarctic marine sediment.</title>
        <authorList>
            <person name="Watanabe M."/>
            <person name="Kojima H."/>
            <person name="Fukui M."/>
        </authorList>
    </citation>
    <scope>NUCLEOTIDE SEQUENCE [LARGE SCALE GENOMIC DNA]</scope>
    <source>
        <strain evidence="6 7">SPP2</strain>
    </source>
</reference>
<protein>
    <recommendedName>
        <fullName evidence="4">Peptidyl-prolyl cis-trans isomerase</fullName>
        <shortName evidence="4">PPIase</shortName>
        <ecNumber evidence="4">5.2.1.8</ecNumber>
    </recommendedName>
</protein>
<reference evidence="7" key="2">
    <citation type="journal article" date="2020" name="Antonie Van Leeuwenhoek">
        <title>Labilibaculum antarcticum sp. nov., a novel facultative anaerobic, psychrotorelant bacterium isolated from marine sediment of Antarctica.</title>
        <authorList>
            <person name="Watanabe M."/>
            <person name="Kojima H."/>
            <person name="Fukui M."/>
        </authorList>
    </citation>
    <scope>NUCLEOTIDE SEQUENCE [LARGE SCALE GENOMIC DNA]</scope>
    <source>
        <strain evidence="7">SPP2</strain>
    </source>
</reference>
<evidence type="ECO:0000256" key="3">
    <source>
        <dbReference type="ARBA" id="ARBA00023235"/>
    </source>
</evidence>
<dbReference type="Pfam" id="PF00160">
    <property type="entry name" value="Pro_isomerase"/>
    <property type="match status" value="2"/>
</dbReference>